<accession>A0ABQ5YPV2</accession>
<proteinExistence type="predicted"/>
<evidence type="ECO:0000256" key="4">
    <source>
        <dbReference type="ARBA" id="ARBA00023125"/>
    </source>
</evidence>
<dbReference type="Proteomes" id="UP001156664">
    <property type="component" value="Unassembled WGS sequence"/>
</dbReference>
<dbReference type="InterPro" id="IPR003593">
    <property type="entry name" value="AAA+_ATPase"/>
</dbReference>
<feature type="domain" description="Sigma-54 factor interaction" evidence="6">
    <location>
        <begin position="207"/>
        <end position="438"/>
    </location>
</feature>
<dbReference type="InterPro" id="IPR025943">
    <property type="entry name" value="Sigma_54_int_dom_ATP-bd_2"/>
</dbReference>
<evidence type="ECO:0000256" key="1">
    <source>
        <dbReference type="ARBA" id="ARBA00022741"/>
    </source>
</evidence>
<dbReference type="SMART" id="SM00382">
    <property type="entry name" value="AAA"/>
    <property type="match status" value="1"/>
</dbReference>
<evidence type="ECO:0000259" key="6">
    <source>
        <dbReference type="PROSITE" id="PS50045"/>
    </source>
</evidence>
<evidence type="ECO:0000256" key="5">
    <source>
        <dbReference type="ARBA" id="ARBA00023163"/>
    </source>
</evidence>
<keyword evidence="2" id="KW-0067">ATP-binding</keyword>
<dbReference type="InterPro" id="IPR002078">
    <property type="entry name" value="Sigma_54_int"/>
</dbReference>
<dbReference type="InterPro" id="IPR058031">
    <property type="entry name" value="AAA_lid_NorR"/>
</dbReference>
<comment type="caution">
    <text evidence="7">The sequence shown here is derived from an EMBL/GenBank/DDBJ whole genome shotgun (WGS) entry which is preliminary data.</text>
</comment>
<dbReference type="InterPro" id="IPR027417">
    <property type="entry name" value="P-loop_NTPase"/>
</dbReference>
<dbReference type="PROSITE" id="PS00676">
    <property type="entry name" value="SIGMA54_INTERACT_2"/>
    <property type="match status" value="1"/>
</dbReference>
<dbReference type="SUPFAM" id="SSF46689">
    <property type="entry name" value="Homeodomain-like"/>
    <property type="match status" value="1"/>
</dbReference>
<protein>
    <submittedName>
        <fullName evidence="7">Propionate catabolism operon regulatory protein PrpR</fullName>
    </submittedName>
</protein>
<dbReference type="Gene3D" id="3.40.50.300">
    <property type="entry name" value="P-loop containing nucleotide triphosphate hydrolases"/>
    <property type="match status" value="1"/>
</dbReference>
<dbReference type="InterPro" id="IPR012704">
    <property type="entry name" value="Sig_transdc_resp-reg_PrpR"/>
</dbReference>
<name>A0ABQ5YPV2_9BURK</name>
<dbReference type="Pfam" id="PF00158">
    <property type="entry name" value="Sigma54_activat"/>
    <property type="match status" value="1"/>
</dbReference>
<dbReference type="SUPFAM" id="SSF159800">
    <property type="entry name" value="PrpR receptor domain-like"/>
    <property type="match status" value="1"/>
</dbReference>
<keyword evidence="5" id="KW-0804">Transcription</keyword>
<dbReference type="CDD" id="cd00009">
    <property type="entry name" value="AAA"/>
    <property type="match status" value="1"/>
</dbReference>
<dbReference type="PANTHER" id="PTHR32071">
    <property type="entry name" value="TRANSCRIPTIONAL REGULATORY PROTEIN"/>
    <property type="match status" value="1"/>
</dbReference>
<dbReference type="Pfam" id="PF02954">
    <property type="entry name" value="HTH_8"/>
    <property type="match status" value="1"/>
</dbReference>
<gene>
    <name evidence="7" type="primary">prpR</name>
    <name evidence="7" type="ORF">GCM10007875_17200</name>
</gene>
<dbReference type="PROSITE" id="PS00675">
    <property type="entry name" value="SIGMA54_INTERACT_1"/>
    <property type="match status" value="1"/>
</dbReference>
<keyword evidence="8" id="KW-1185">Reference proteome</keyword>
<dbReference type="InterPro" id="IPR025662">
    <property type="entry name" value="Sigma_54_int_dom_ATP-bd_1"/>
</dbReference>
<keyword evidence="1" id="KW-0547">Nucleotide-binding</keyword>
<dbReference type="InterPro" id="IPR009057">
    <property type="entry name" value="Homeodomain-like_sf"/>
</dbReference>
<organism evidence="7 8">
    <name type="scientific">Limnobacter litoralis</name>
    <dbReference type="NCBI Taxonomy" id="481366"/>
    <lineage>
        <taxon>Bacteria</taxon>
        <taxon>Pseudomonadati</taxon>
        <taxon>Pseudomonadota</taxon>
        <taxon>Betaproteobacteria</taxon>
        <taxon>Burkholderiales</taxon>
        <taxon>Burkholderiaceae</taxon>
        <taxon>Limnobacter</taxon>
    </lineage>
</organism>
<dbReference type="Gene3D" id="1.10.8.60">
    <property type="match status" value="1"/>
</dbReference>
<evidence type="ECO:0000256" key="2">
    <source>
        <dbReference type="ARBA" id="ARBA00022840"/>
    </source>
</evidence>
<keyword evidence="3" id="KW-0805">Transcription regulation</keyword>
<dbReference type="RefSeq" id="WP_284281260.1">
    <property type="nucleotide sequence ID" value="NZ_BSOJ01000015.1"/>
</dbReference>
<dbReference type="PANTHER" id="PTHR32071:SF81">
    <property type="entry name" value="PROPIONATE CATABOLISM OPERON REGULATORY PROTEIN"/>
    <property type="match status" value="1"/>
</dbReference>
<dbReference type="Pfam" id="PF25601">
    <property type="entry name" value="AAA_lid_14"/>
    <property type="match status" value="1"/>
</dbReference>
<evidence type="ECO:0000256" key="3">
    <source>
        <dbReference type="ARBA" id="ARBA00023015"/>
    </source>
</evidence>
<dbReference type="InterPro" id="IPR002197">
    <property type="entry name" value="HTH_Fis"/>
</dbReference>
<dbReference type="Gene3D" id="3.40.50.2300">
    <property type="match status" value="1"/>
</dbReference>
<dbReference type="PROSITE" id="PS00688">
    <property type="entry name" value="SIGMA54_INTERACT_3"/>
    <property type="match status" value="1"/>
</dbReference>
<dbReference type="SUPFAM" id="SSF52540">
    <property type="entry name" value="P-loop containing nucleoside triphosphate hydrolases"/>
    <property type="match status" value="1"/>
</dbReference>
<evidence type="ECO:0000313" key="8">
    <source>
        <dbReference type="Proteomes" id="UP001156664"/>
    </source>
</evidence>
<keyword evidence="4" id="KW-0238">DNA-binding</keyword>
<dbReference type="Pfam" id="PF06506">
    <property type="entry name" value="PrpR_N"/>
    <property type="match status" value="1"/>
</dbReference>
<sequence>MKPRIVVFSISALAYTLREISRDYSSQANIELVPRAYEDALEFARNRYYTDTVDVFVAAGSNGAFLQNQLEAPLVVIRPDGFDVMQALAVARKGSSHVGLVTYETAFDELANLTRAFDLPIYTRTYRTPEDARQSVRELAQLGAEVIVGPGLVNQIASEMGLESVLIYSRQGVMKAFDEAIRLASAKAGGTPRSNRQTYTYHTEQDILGDSQAVLALRNTIRVCGAVDFSVLIQGETGVGKELVAQSIHTAGSRAGKPFVAINCASLTETLLESELFGYEEGAFSGAVKGGRAGMFESAQGGTVFLDEIGDMPLAFQTRLLRILEDGSVRRIGSVSARKVDFRLLAASHVDLQKAVEQGRFREDLYYRLNEMLILIPPLRERPEDIASLAGHFLRTTPVRVSNAKFEAFLSLALPVFVTLAWPGNIRQLKNVCKRAAVLLTQNADIQQWQSWFPDLLQTPVNQAPLQNFADTRLQGFELLALQYAQAKAHQRPDLIRKALAMSGGEVQKVAAALGVSRSTVWRLMKAAAAADQSTV</sequence>
<dbReference type="PROSITE" id="PS50045">
    <property type="entry name" value="SIGMA54_INTERACT_4"/>
    <property type="match status" value="1"/>
</dbReference>
<dbReference type="EMBL" id="BSOJ01000015">
    <property type="protein sequence ID" value="GLR26630.1"/>
    <property type="molecule type" value="Genomic_DNA"/>
</dbReference>
<dbReference type="InterPro" id="IPR010524">
    <property type="entry name" value="Sig_transdc_resp-reg_PrpR_N"/>
</dbReference>
<dbReference type="Gene3D" id="1.10.10.60">
    <property type="entry name" value="Homeodomain-like"/>
    <property type="match status" value="1"/>
</dbReference>
<dbReference type="InterPro" id="IPR025944">
    <property type="entry name" value="Sigma_54_int_dom_CS"/>
</dbReference>
<reference evidence="8" key="1">
    <citation type="journal article" date="2019" name="Int. J. Syst. Evol. Microbiol.">
        <title>The Global Catalogue of Microorganisms (GCM) 10K type strain sequencing project: providing services to taxonomists for standard genome sequencing and annotation.</title>
        <authorList>
            <consortium name="The Broad Institute Genomics Platform"/>
            <consortium name="The Broad Institute Genome Sequencing Center for Infectious Disease"/>
            <person name="Wu L."/>
            <person name="Ma J."/>
        </authorList>
    </citation>
    <scope>NUCLEOTIDE SEQUENCE [LARGE SCALE GENOMIC DNA]</scope>
    <source>
        <strain evidence="8">NBRC 105857</strain>
    </source>
</reference>
<dbReference type="NCBIfam" id="TIGR02329">
    <property type="entry name" value="propionate_PrpR"/>
    <property type="match status" value="1"/>
</dbReference>
<evidence type="ECO:0000313" key="7">
    <source>
        <dbReference type="EMBL" id="GLR26630.1"/>
    </source>
</evidence>